<evidence type="ECO:0000259" key="3">
    <source>
        <dbReference type="PROSITE" id="PS51832"/>
    </source>
</evidence>
<dbReference type="SUPFAM" id="SSF109604">
    <property type="entry name" value="HD-domain/PDEase-like"/>
    <property type="match status" value="1"/>
</dbReference>
<dbReference type="GeneID" id="303367589"/>
<evidence type="ECO:0000313" key="4">
    <source>
        <dbReference type="EMBL" id="SJZ83337.1"/>
    </source>
</evidence>
<dbReference type="PANTHER" id="PTHR45228">
    <property type="entry name" value="CYCLIC DI-GMP PHOSPHODIESTERASE TM_0186-RELATED"/>
    <property type="match status" value="1"/>
</dbReference>
<protein>
    <submittedName>
        <fullName evidence="4">Putative two-component system response regulator</fullName>
    </submittedName>
</protein>
<dbReference type="CDD" id="cd00077">
    <property type="entry name" value="HDc"/>
    <property type="match status" value="1"/>
</dbReference>
<dbReference type="SUPFAM" id="SSF52172">
    <property type="entry name" value="CheY-like"/>
    <property type="match status" value="1"/>
</dbReference>
<reference evidence="4 5" key="1">
    <citation type="submission" date="2017-02" db="EMBL/GenBank/DDBJ databases">
        <authorList>
            <person name="Peterson S.W."/>
        </authorList>
    </citation>
    <scope>NUCLEOTIDE SEQUENCE [LARGE SCALE GENOMIC DNA]</scope>
    <source>
        <strain evidence="4 5">ATCC BAA-909</strain>
    </source>
</reference>
<dbReference type="InterPro" id="IPR001789">
    <property type="entry name" value="Sig_transdc_resp-reg_receiver"/>
</dbReference>
<dbReference type="Gene3D" id="3.40.50.2300">
    <property type="match status" value="1"/>
</dbReference>
<dbReference type="RefSeq" id="WP_078931095.1">
    <property type="nucleotide sequence ID" value="NZ_FUXC01000007.1"/>
</dbReference>
<organism evidence="4 5">
    <name type="scientific">Treponema berlinense</name>
    <dbReference type="NCBI Taxonomy" id="225004"/>
    <lineage>
        <taxon>Bacteria</taxon>
        <taxon>Pseudomonadati</taxon>
        <taxon>Spirochaetota</taxon>
        <taxon>Spirochaetia</taxon>
        <taxon>Spirochaetales</taxon>
        <taxon>Treponemataceae</taxon>
        <taxon>Treponema</taxon>
    </lineage>
</organism>
<dbReference type="SMART" id="SM00448">
    <property type="entry name" value="REC"/>
    <property type="match status" value="1"/>
</dbReference>
<feature type="domain" description="HD-GYP" evidence="3">
    <location>
        <begin position="155"/>
        <end position="363"/>
    </location>
</feature>
<keyword evidence="1" id="KW-0597">Phosphoprotein</keyword>
<dbReference type="SMART" id="SM00471">
    <property type="entry name" value="HDc"/>
    <property type="match status" value="1"/>
</dbReference>
<keyword evidence="5" id="KW-1185">Reference proteome</keyword>
<gene>
    <name evidence="4" type="ORF">SAMN02745152_01351</name>
</gene>
<dbReference type="Proteomes" id="UP000190395">
    <property type="component" value="Unassembled WGS sequence"/>
</dbReference>
<feature type="modified residue" description="4-aspartylphosphate" evidence="1">
    <location>
        <position position="54"/>
    </location>
</feature>
<dbReference type="PANTHER" id="PTHR45228:SF4">
    <property type="entry name" value="LIPOPROTEIN"/>
    <property type="match status" value="1"/>
</dbReference>
<dbReference type="EMBL" id="FUXC01000007">
    <property type="protein sequence ID" value="SJZ83337.1"/>
    <property type="molecule type" value="Genomic_DNA"/>
</dbReference>
<evidence type="ECO:0000256" key="1">
    <source>
        <dbReference type="PROSITE-ProRule" id="PRU00169"/>
    </source>
</evidence>
<dbReference type="InterPro" id="IPR011006">
    <property type="entry name" value="CheY-like_superfamily"/>
</dbReference>
<accession>A0A1T4NWB0</accession>
<dbReference type="PROSITE" id="PS51832">
    <property type="entry name" value="HD_GYP"/>
    <property type="match status" value="1"/>
</dbReference>
<feature type="domain" description="Response regulatory" evidence="2">
    <location>
        <begin position="4"/>
        <end position="121"/>
    </location>
</feature>
<sequence length="373" mass="42440">MKEKILIVDDIAVNREILASMLEGLYQIIEASDGGQAIDILKSENDGIALVLLDLIMPKVDGFAVLQFMKDAGIFARVPVIVISADSDANTERECLKLGASDFIRKPFDNMTVKNRVKNLAELFVYKNKLEDFVKVQTEGLDRQNKLLEQQSNRIKAVNEKVTEVLGTIVEYRHFESGNHIKRVKGFTRILAKKISQKYPEYNLTPERIEVISDASVLHDIGKISVKDSILFKPGKLTFDEFDQIKMHTTKGYEMLCRFTDVWGEEYADAAKKICRWHHERDDGRGYPDGLKGDQIPIEALLVSIADVYDALTTKRVYKDAFEMDKAFNMVLDGECGEFSPKLLNCFCEVKGQFEDLARKFKEAEVEVYTKGR</sequence>
<dbReference type="Gene3D" id="1.10.3210.10">
    <property type="entry name" value="Hypothetical protein af1432"/>
    <property type="match status" value="1"/>
</dbReference>
<evidence type="ECO:0000313" key="5">
    <source>
        <dbReference type="Proteomes" id="UP000190395"/>
    </source>
</evidence>
<proteinExistence type="predicted"/>
<dbReference type="InterPro" id="IPR003607">
    <property type="entry name" value="HD/PDEase_dom"/>
</dbReference>
<dbReference type="AlphaFoldDB" id="A0A1T4NWB0"/>
<dbReference type="Pfam" id="PF00072">
    <property type="entry name" value="Response_reg"/>
    <property type="match status" value="1"/>
</dbReference>
<dbReference type="InterPro" id="IPR037522">
    <property type="entry name" value="HD_GYP_dom"/>
</dbReference>
<dbReference type="STRING" id="225004.SAMN02745152_01351"/>
<name>A0A1T4NWB0_9SPIR</name>
<dbReference type="PROSITE" id="PS50110">
    <property type="entry name" value="RESPONSE_REGULATORY"/>
    <property type="match status" value="1"/>
</dbReference>
<dbReference type="GO" id="GO:0000160">
    <property type="term" value="P:phosphorelay signal transduction system"/>
    <property type="evidence" value="ECO:0007669"/>
    <property type="project" value="InterPro"/>
</dbReference>
<dbReference type="Pfam" id="PF13487">
    <property type="entry name" value="HD_5"/>
    <property type="match status" value="1"/>
</dbReference>
<evidence type="ECO:0000259" key="2">
    <source>
        <dbReference type="PROSITE" id="PS50110"/>
    </source>
</evidence>
<dbReference type="InterPro" id="IPR052020">
    <property type="entry name" value="Cyclic_di-GMP/3'3'-cGAMP_PDE"/>
</dbReference>
<dbReference type="OrthoDB" id="9781505at2"/>